<dbReference type="Pfam" id="PF13853">
    <property type="entry name" value="7tm_4"/>
    <property type="match status" value="1"/>
</dbReference>
<dbReference type="PRINTS" id="PR00237">
    <property type="entry name" value="GPCRRHODOPSN"/>
</dbReference>
<dbReference type="PROSITE" id="PS00237">
    <property type="entry name" value="G_PROTEIN_RECEP_F1_1"/>
    <property type="match status" value="1"/>
</dbReference>
<dbReference type="GO" id="GO:0004930">
    <property type="term" value="F:G protein-coupled receptor activity"/>
    <property type="evidence" value="ECO:0007669"/>
    <property type="project" value="UniProtKB-KW"/>
</dbReference>
<dbReference type="InterPro" id="IPR050939">
    <property type="entry name" value="Olfactory_GPCR1"/>
</dbReference>
<evidence type="ECO:0000256" key="1">
    <source>
        <dbReference type="ARBA" id="ARBA00004651"/>
    </source>
</evidence>
<evidence type="ECO:0000256" key="4">
    <source>
        <dbReference type="ARBA" id="ARBA00022692"/>
    </source>
</evidence>
<evidence type="ECO:0000256" key="8">
    <source>
        <dbReference type="ARBA" id="ARBA00023136"/>
    </source>
</evidence>
<dbReference type="GO" id="GO:0005886">
    <property type="term" value="C:plasma membrane"/>
    <property type="evidence" value="ECO:0007669"/>
    <property type="project" value="UniProtKB-SubCell"/>
</dbReference>
<proteinExistence type="inferred from homology"/>
<sequence>MLLQILTSRRFTSIHQIMLKENHTEDKDVFFLGFHHIRKHKVLLFIVFFLLYTMILAGNLLIIVLVSTSRCLKIPMYFFLIHLSLSDIFLTTDTVPSMLHFLLKEGGNISIAGCITQFYFLGCSGITECLLLAAMSYDRYLAVCFPLHYMSIMDLRCCSHLVICCWTLGIGLMMITTLLVSKLQFCGPMTTDYFFCDFAPLIELSCSDTSIVKTVNFLLAILVTILPFGFIVTTYICILLTVLEISSNTERKKTFSTCSSHISTVCMYYGTLVAIYANPFPGNSLNMKKNISLLYAVVTPFFNPIIYSLKNQEIRTILNVYIRKLSKRNDLCI</sequence>
<evidence type="ECO:0000256" key="5">
    <source>
        <dbReference type="ARBA" id="ARBA00022725"/>
    </source>
</evidence>
<evidence type="ECO:0000313" key="17">
    <source>
        <dbReference type="RefSeq" id="XP_018124804.1"/>
    </source>
</evidence>
<dbReference type="GeneID" id="108719971"/>
<evidence type="ECO:0000259" key="15">
    <source>
        <dbReference type="PROSITE" id="PS50262"/>
    </source>
</evidence>
<keyword evidence="12 13" id="KW-0807">Transducer</keyword>
<dbReference type="OrthoDB" id="9975554at2759"/>
<dbReference type="PANTHER" id="PTHR24242">
    <property type="entry name" value="G-PROTEIN COUPLED RECEPTOR"/>
    <property type="match status" value="1"/>
</dbReference>
<feature type="transmembrane region" description="Helical" evidence="14">
    <location>
        <begin position="255"/>
        <end position="278"/>
    </location>
</feature>
<feature type="transmembrane region" description="Helical" evidence="14">
    <location>
        <begin position="217"/>
        <end position="243"/>
    </location>
</feature>
<comment type="subcellular location">
    <subcellularLocation>
        <location evidence="1 14">Cell membrane</location>
        <topology evidence="1 14">Multi-pass membrane protein</topology>
    </subcellularLocation>
</comment>
<comment type="similarity">
    <text evidence="13">Belongs to the G-protein coupled receptor 1 family.</text>
</comment>
<evidence type="ECO:0000256" key="12">
    <source>
        <dbReference type="ARBA" id="ARBA00023224"/>
    </source>
</evidence>
<dbReference type="Proteomes" id="UP000186698">
    <property type="component" value="Chromosome 1L"/>
</dbReference>
<dbReference type="FunFam" id="1.20.1070.10:FF:000010">
    <property type="entry name" value="Olfactory receptor"/>
    <property type="match status" value="1"/>
</dbReference>
<evidence type="ECO:0000313" key="16">
    <source>
        <dbReference type="Proteomes" id="UP000186698"/>
    </source>
</evidence>
<dbReference type="RefSeq" id="XP_018124804.1">
    <property type="nucleotide sequence ID" value="XM_018269315.2"/>
</dbReference>
<keyword evidence="10 13" id="KW-0675">Receptor</keyword>
<name>A0A8J0VQE1_XENLA</name>
<evidence type="ECO:0000256" key="7">
    <source>
        <dbReference type="ARBA" id="ARBA00023040"/>
    </source>
</evidence>
<reference evidence="17" key="1">
    <citation type="submission" date="2025-08" db="UniProtKB">
        <authorList>
            <consortium name="RefSeq"/>
        </authorList>
    </citation>
    <scope>IDENTIFICATION</scope>
    <source>
        <strain evidence="17">J_2021</strain>
        <tissue evidence="17">Erythrocytes</tissue>
    </source>
</reference>
<dbReference type="PRINTS" id="PR00245">
    <property type="entry name" value="OLFACTORYR"/>
</dbReference>
<evidence type="ECO:0000256" key="3">
    <source>
        <dbReference type="ARBA" id="ARBA00022606"/>
    </source>
</evidence>
<keyword evidence="4 13" id="KW-0812">Transmembrane</keyword>
<feature type="domain" description="G-protein coupled receptors family 1 profile" evidence="15">
    <location>
        <begin position="58"/>
        <end position="307"/>
    </location>
</feature>
<dbReference type="InterPro" id="IPR000276">
    <property type="entry name" value="GPCR_Rhodpsn"/>
</dbReference>
<keyword evidence="8 14" id="KW-0472">Membrane</keyword>
<keyword evidence="11" id="KW-0325">Glycoprotein</keyword>
<keyword evidence="3 14" id="KW-0716">Sensory transduction</keyword>
<dbReference type="InterPro" id="IPR000725">
    <property type="entry name" value="Olfact_rcpt"/>
</dbReference>
<dbReference type="InterPro" id="IPR017452">
    <property type="entry name" value="GPCR_Rhodpsn_7TM"/>
</dbReference>
<keyword evidence="5 14" id="KW-0552">Olfaction</keyword>
<feature type="transmembrane region" description="Helical" evidence="14">
    <location>
        <begin position="158"/>
        <end position="180"/>
    </location>
</feature>
<dbReference type="PROSITE" id="PS50262">
    <property type="entry name" value="G_PROTEIN_RECEP_F1_2"/>
    <property type="match status" value="1"/>
</dbReference>
<organism evidence="16 17">
    <name type="scientific">Xenopus laevis</name>
    <name type="common">African clawed frog</name>
    <dbReference type="NCBI Taxonomy" id="8355"/>
    <lineage>
        <taxon>Eukaryota</taxon>
        <taxon>Metazoa</taxon>
        <taxon>Chordata</taxon>
        <taxon>Craniata</taxon>
        <taxon>Vertebrata</taxon>
        <taxon>Euteleostomi</taxon>
        <taxon>Amphibia</taxon>
        <taxon>Batrachia</taxon>
        <taxon>Anura</taxon>
        <taxon>Pipoidea</taxon>
        <taxon>Pipidae</taxon>
        <taxon>Xenopodinae</taxon>
        <taxon>Xenopus</taxon>
        <taxon>Xenopus</taxon>
    </lineage>
</organism>
<dbReference type="PANTHER" id="PTHR24242:SF390">
    <property type="entry name" value="OLFACTORY RECEPTOR"/>
    <property type="match status" value="1"/>
</dbReference>
<keyword evidence="9" id="KW-1015">Disulfide bond</keyword>
<keyword evidence="6 14" id="KW-1133">Transmembrane helix</keyword>
<evidence type="ECO:0000256" key="13">
    <source>
        <dbReference type="RuleBase" id="RU000688"/>
    </source>
</evidence>
<keyword evidence="7 13" id="KW-0297">G-protein coupled receptor</keyword>
<evidence type="ECO:0000256" key="9">
    <source>
        <dbReference type="ARBA" id="ARBA00023157"/>
    </source>
</evidence>
<protein>
    <recommendedName>
        <fullName evidence="14">Olfactory receptor</fullName>
    </recommendedName>
</protein>
<accession>A0A8J0VQE1</accession>
<dbReference type="AlphaFoldDB" id="A0A8J0VQE1"/>
<evidence type="ECO:0000256" key="11">
    <source>
        <dbReference type="ARBA" id="ARBA00023180"/>
    </source>
</evidence>
<dbReference type="Gene3D" id="1.20.1070.10">
    <property type="entry name" value="Rhodopsin 7-helix transmembrane proteins"/>
    <property type="match status" value="1"/>
</dbReference>
<feature type="transmembrane region" description="Helical" evidence="14">
    <location>
        <begin position="78"/>
        <end position="103"/>
    </location>
</feature>
<gene>
    <name evidence="17" type="primary">LOC108719971</name>
</gene>
<dbReference type="KEGG" id="xla:108719971"/>
<evidence type="ECO:0000256" key="2">
    <source>
        <dbReference type="ARBA" id="ARBA00022475"/>
    </source>
</evidence>
<feature type="transmembrane region" description="Helical" evidence="14">
    <location>
        <begin position="109"/>
        <end position="137"/>
    </location>
</feature>
<evidence type="ECO:0000256" key="14">
    <source>
        <dbReference type="RuleBase" id="RU363047"/>
    </source>
</evidence>
<dbReference type="SUPFAM" id="SSF81321">
    <property type="entry name" value="Family A G protein-coupled receptor-like"/>
    <property type="match status" value="1"/>
</dbReference>
<feature type="transmembrane region" description="Helical" evidence="14">
    <location>
        <begin position="42"/>
        <end position="66"/>
    </location>
</feature>
<keyword evidence="2 14" id="KW-1003">Cell membrane</keyword>
<feature type="transmembrane region" description="Helical" evidence="14">
    <location>
        <begin position="290"/>
        <end position="309"/>
    </location>
</feature>
<evidence type="ECO:0000256" key="6">
    <source>
        <dbReference type="ARBA" id="ARBA00022989"/>
    </source>
</evidence>
<dbReference type="GO" id="GO:0004984">
    <property type="term" value="F:olfactory receptor activity"/>
    <property type="evidence" value="ECO:0007669"/>
    <property type="project" value="InterPro"/>
</dbReference>
<evidence type="ECO:0000256" key="10">
    <source>
        <dbReference type="ARBA" id="ARBA00023170"/>
    </source>
</evidence>
<keyword evidence="16" id="KW-1185">Reference proteome</keyword>